<reference evidence="1" key="1">
    <citation type="submission" date="2023-04" db="EMBL/GenBank/DDBJ databases">
        <title>Draft Genome sequencing of Naganishia species isolated from polar environments using Oxford Nanopore Technology.</title>
        <authorList>
            <person name="Leo P."/>
            <person name="Venkateswaran K."/>
        </authorList>
    </citation>
    <scope>NUCLEOTIDE SEQUENCE</scope>
    <source>
        <strain evidence="1">MNA-CCFEE 5261</strain>
    </source>
</reference>
<sequence length="485" mass="54698">MMIESHGEALDIDDERSTSLSIELQWRKAIQAHPVGLLPSLLKDTLSDMAKSTRSGKQPAKQDPKKAPIQPAVFFAYPAGKAVPLDNSSLFEGKTFYVRCDFPDLYLAQFICDIEALGGSTNVADAWTADYIINNPPETDNQWQKDLRRRVQTEKECKSPIQRPYYWIYACHHAGEILSEEEMPKHPVFTKWDHSRRRPVPLLVYITVNLPRHGDESADDALCAAESLLESHGGLRSATRGHADVLLLNLTTASGKKFQAEAKPDQVIWSRTQFQDLAASSNSLDLGRDEEPHEIVVARTNARSVSAAAAGRRTIRKEFTAEDDDLVIRYIAAYDPEKKRMTSKSFYTELMNSRNPNLIPWVNRHTAESWRERVRKRISPFRLRIDAYIHERIDRSLCTREEREDGTFPAGLRREPEKEGSEAALPKSPIQADTLSAASTTGGTVREITTEKTASPDKSITKRKRQNSETVTGEIKNATVNKKQK</sequence>
<protein>
    <submittedName>
        <fullName evidence="1">Uncharacterized protein</fullName>
    </submittedName>
</protein>
<comment type="caution">
    <text evidence="1">The sequence shown here is derived from an EMBL/GenBank/DDBJ whole genome shotgun (WGS) entry which is preliminary data.</text>
</comment>
<organism evidence="1 2">
    <name type="scientific">Naganishia cerealis</name>
    <dbReference type="NCBI Taxonomy" id="610337"/>
    <lineage>
        <taxon>Eukaryota</taxon>
        <taxon>Fungi</taxon>
        <taxon>Dikarya</taxon>
        <taxon>Basidiomycota</taxon>
        <taxon>Agaricomycotina</taxon>
        <taxon>Tremellomycetes</taxon>
        <taxon>Filobasidiales</taxon>
        <taxon>Filobasidiaceae</taxon>
        <taxon>Naganishia</taxon>
    </lineage>
</organism>
<keyword evidence="2" id="KW-1185">Reference proteome</keyword>
<evidence type="ECO:0000313" key="1">
    <source>
        <dbReference type="EMBL" id="KAJ9107810.1"/>
    </source>
</evidence>
<proteinExistence type="predicted"/>
<name>A0ACC2W919_9TREE</name>
<dbReference type="Proteomes" id="UP001241377">
    <property type="component" value="Unassembled WGS sequence"/>
</dbReference>
<evidence type="ECO:0000313" key="2">
    <source>
        <dbReference type="Proteomes" id="UP001241377"/>
    </source>
</evidence>
<accession>A0ACC2W919</accession>
<dbReference type="EMBL" id="JASBWR010000024">
    <property type="protein sequence ID" value="KAJ9107810.1"/>
    <property type="molecule type" value="Genomic_DNA"/>
</dbReference>
<gene>
    <name evidence="1" type="ORF">QFC19_002716</name>
</gene>